<proteinExistence type="predicted"/>
<reference evidence="1" key="1">
    <citation type="journal article" date="2014" name="Front. Microbiol.">
        <title>High frequency of phylogenetically diverse reductive dehalogenase-homologous genes in deep subseafloor sedimentary metagenomes.</title>
        <authorList>
            <person name="Kawai M."/>
            <person name="Futagami T."/>
            <person name="Toyoda A."/>
            <person name="Takaki Y."/>
            <person name="Nishi S."/>
            <person name="Hori S."/>
            <person name="Arai W."/>
            <person name="Tsubouchi T."/>
            <person name="Morono Y."/>
            <person name="Uchiyama I."/>
            <person name="Ito T."/>
            <person name="Fujiyama A."/>
            <person name="Inagaki F."/>
            <person name="Takami H."/>
        </authorList>
    </citation>
    <scope>NUCLEOTIDE SEQUENCE</scope>
    <source>
        <strain evidence="1">Expedition CK06-06</strain>
    </source>
</reference>
<organism evidence="1">
    <name type="scientific">marine sediment metagenome</name>
    <dbReference type="NCBI Taxonomy" id="412755"/>
    <lineage>
        <taxon>unclassified sequences</taxon>
        <taxon>metagenomes</taxon>
        <taxon>ecological metagenomes</taxon>
    </lineage>
</organism>
<comment type="caution">
    <text evidence="1">The sequence shown here is derived from an EMBL/GenBank/DDBJ whole genome shotgun (WGS) entry which is preliminary data.</text>
</comment>
<name>X0XN03_9ZZZZ</name>
<evidence type="ECO:0000313" key="1">
    <source>
        <dbReference type="EMBL" id="GAG44539.1"/>
    </source>
</evidence>
<sequence length="164" mass="18295">MSEPALIPEILEAAIGPVLRPIPQLTPVQKWLAGGRRARSRDTYIRALRSGLRAVGLPDDPFAFAWHNVTEDQALVWSEALRRKYAPRTQAKINAGIRGVLGTCRKMKFGAPLDLENAIDAFIGDKIHRERFAMQIPPEDHYQAVFDVCRDGSARGLRDLVILA</sequence>
<accession>X0XN03</accession>
<gene>
    <name evidence="1" type="ORF">S01H1_78274</name>
</gene>
<feature type="non-terminal residue" evidence="1">
    <location>
        <position position="164"/>
    </location>
</feature>
<dbReference type="AlphaFoldDB" id="X0XN03"/>
<protein>
    <submittedName>
        <fullName evidence="1">Uncharacterized protein</fullName>
    </submittedName>
</protein>
<dbReference type="EMBL" id="BARS01052667">
    <property type="protein sequence ID" value="GAG44539.1"/>
    <property type="molecule type" value="Genomic_DNA"/>
</dbReference>